<reference evidence="2 3" key="1">
    <citation type="journal article" date="2018" name="BMC Genomics">
        <title>Genomic evidence for intraspecific hybridization in a clonal and extremely halotolerant yeast.</title>
        <authorList>
            <person name="Gostincar C."/>
            <person name="Stajich J.E."/>
            <person name="Zupancic J."/>
            <person name="Zalar P."/>
            <person name="Gunde-Cimerman N."/>
        </authorList>
    </citation>
    <scope>NUCLEOTIDE SEQUENCE [LARGE SCALE GENOMIC DNA]</scope>
    <source>
        <strain evidence="2 3">EXF-171</strain>
    </source>
</reference>
<feature type="compositionally biased region" description="Basic residues" evidence="1">
    <location>
        <begin position="199"/>
        <end position="212"/>
    </location>
</feature>
<protein>
    <submittedName>
        <fullName evidence="2">Uncharacterized protein</fullName>
    </submittedName>
</protein>
<dbReference type="Proteomes" id="UP000281468">
    <property type="component" value="Unassembled WGS sequence"/>
</dbReference>
<proteinExistence type="predicted"/>
<evidence type="ECO:0000313" key="2">
    <source>
        <dbReference type="EMBL" id="RMY91251.1"/>
    </source>
</evidence>
<gene>
    <name evidence="2" type="ORF">D0862_09758</name>
</gene>
<evidence type="ECO:0000256" key="1">
    <source>
        <dbReference type="SAM" id="MobiDB-lite"/>
    </source>
</evidence>
<feature type="region of interest" description="Disordered" evidence="1">
    <location>
        <begin position="1"/>
        <end position="212"/>
    </location>
</feature>
<feature type="compositionally biased region" description="Basic and acidic residues" evidence="1">
    <location>
        <begin position="14"/>
        <end position="33"/>
    </location>
</feature>
<dbReference type="EMBL" id="QWIQ01000368">
    <property type="protein sequence ID" value="RMY91251.1"/>
    <property type="molecule type" value="Genomic_DNA"/>
</dbReference>
<sequence>MSTEYHPAKMAPRIPEEPARTSKASSEDVHSDSDLDEAEEEFHTEGSEDDEDGDDEELEEYHTEGSEDDEDVAHEPKPFLPEHLLSSTSEPAPRSLKNVPWEQLTANQRRNQKEKARRARKRAAVGSQEGGGKTGGALKVGKVAEKVDSRQSDSKTSASRVKKGRVEKSTRPIVSGRQNILEARKRQSGSDAAPTGLKKNLKKQRKSRQVKR</sequence>
<organism evidence="2 3">
    <name type="scientific">Hortaea werneckii</name>
    <name type="common">Black yeast</name>
    <name type="synonym">Cladosporium werneckii</name>
    <dbReference type="NCBI Taxonomy" id="91943"/>
    <lineage>
        <taxon>Eukaryota</taxon>
        <taxon>Fungi</taxon>
        <taxon>Dikarya</taxon>
        <taxon>Ascomycota</taxon>
        <taxon>Pezizomycotina</taxon>
        <taxon>Dothideomycetes</taxon>
        <taxon>Dothideomycetidae</taxon>
        <taxon>Mycosphaerellales</taxon>
        <taxon>Teratosphaeriaceae</taxon>
        <taxon>Hortaea</taxon>
    </lineage>
</organism>
<feature type="compositionally biased region" description="Basic residues" evidence="1">
    <location>
        <begin position="110"/>
        <end position="123"/>
    </location>
</feature>
<dbReference type="AlphaFoldDB" id="A0A3M7FSE5"/>
<comment type="caution">
    <text evidence="2">The sequence shown here is derived from an EMBL/GenBank/DDBJ whole genome shotgun (WGS) entry which is preliminary data.</text>
</comment>
<feature type="compositionally biased region" description="Basic and acidic residues" evidence="1">
    <location>
        <begin position="142"/>
        <end position="153"/>
    </location>
</feature>
<accession>A0A3M7FSE5</accession>
<name>A0A3M7FSE5_HORWE</name>
<feature type="compositionally biased region" description="Acidic residues" evidence="1">
    <location>
        <begin position="47"/>
        <end position="59"/>
    </location>
</feature>
<evidence type="ECO:0000313" key="3">
    <source>
        <dbReference type="Proteomes" id="UP000281468"/>
    </source>
</evidence>